<sequence length="22" mass="2508">MDATKPYFGLKMAICDINLYCP</sequence>
<reference evidence="1" key="1">
    <citation type="submission" date="2014-09" db="EMBL/GenBank/DDBJ databases">
        <authorList>
            <person name="Magalhaes I.L.F."/>
            <person name="Oliveira U."/>
            <person name="Santos F.R."/>
            <person name="Vidigal T.H.D.A."/>
            <person name="Brescovit A.D."/>
            <person name="Santos A.J."/>
        </authorList>
    </citation>
    <scope>NUCLEOTIDE SEQUENCE</scope>
    <source>
        <tissue evidence="1">Shoot tissue taken approximately 20 cm above the soil surface</tissue>
    </source>
</reference>
<protein>
    <submittedName>
        <fullName evidence="1">Uncharacterized protein</fullName>
    </submittedName>
</protein>
<accession>A0A0A9AMX0</accession>
<dbReference type="EMBL" id="GBRH01246692">
    <property type="protein sequence ID" value="JAD51203.1"/>
    <property type="molecule type" value="Transcribed_RNA"/>
</dbReference>
<reference evidence="1" key="2">
    <citation type="journal article" date="2015" name="Data Brief">
        <title>Shoot transcriptome of the giant reed, Arundo donax.</title>
        <authorList>
            <person name="Barrero R.A."/>
            <person name="Guerrero F.D."/>
            <person name="Moolhuijzen P."/>
            <person name="Goolsby J.A."/>
            <person name="Tidwell J."/>
            <person name="Bellgard S.E."/>
            <person name="Bellgard M.I."/>
        </authorList>
    </citation>
    <scope>NUCLEOTIDE SEQUENCE</scope>
    <source>
        <tissue evidence="1">Shoot tissue taken approximately 20 cm above the soil surface</tissue>
    </source>
</reference>
<organism evidence="1">
    <name type="scientific">Arundo donax</name>
    <name type="common">Giant reed</name>
    <name type="synonym">Donax arundinaceus</name>
    <dbReference type="NCBI Taxonomy" id="35708"/>
    <lineage>
        <taxon>Eukaryota</taxon>
        <taxon>Viridiplantae</taxon>
        <taxon>Streptophyta</taxon>
        <taxon>Embryophyta</taxon>
        <taxon>Tracheophyta</taxon>
        <taxon>Spermatophyta</taxon>
        <taxon>Magnoliopsida</taxon>
        <taxon>Liliopsida</taxon>
        <taxon>Poales</taxon>
        <taxon>Poaceae</taxon>
        <taxon>PACMAD clade</taxon>
        <taxon>Arundinoideae</taxon>
        <taxon>Arundineae</taxon>
        <taxon>Arundo</taxon>
    </lineage>
</organism>
<proteinExistence type="predicted"/>
<evidence type="ECO:0000313" key="1">
    <source>
        <dbReference type="EMBL" id="JAD51203.1"/>
    </source>
</evidence>
<name>A0A0A9AMX0_ARUDO</name>
<dbReference type="AlphaFoldDB" id="A0A0A9AMX0"/>